<dbReference type="PANTHER" id="PTHR13445">
    <property type="entry name" value="TUMOR SUPPRESSING SUBTRANSFERABLE CANDIDATE 4 TSSC4"/>
    <property type="match status" value="1"/>
</dbReference>
<dbReference type="STRING" id="93759.A0A1R3IR37"/>
<feature type="region of interest" description="Disordered" evidence="1">
    <location>
        <begin position="325"/>
        <end position="379"/>
    </location>
</feature>
<feature type="region of interest" description="Disordered" evidence="1">
    <location>
        <begin position="192"/>
        <end position="288"/>
    </location>
</feature>
<dbReference type="InterPro" id="IPR029338">
    <property type="entry name" value="TSSC4"/>
</dbReference>
<proteinExistence type="predicted"/>
<evidence type="ECO:0000256" key="1">
    <source>
        <dbReference type="SAM" id="MobiDB-lite"/>
    </source>
</evidence>
<feature type="compositionally biased region" description="Basic and acidic residues" evidence="1">
    <location>
        <begin position="226"/>
        <end position="261"/>
    </location>
</feature>
<feature type="region of interest" description="Disordered" evidence="1">
    <location>
        <begin position="1"/>
        <end position="141"/>
    </location>
</feature>
<dbReference type="AlphaFoldDB" id="A0A1R3IR37"/>
<feature type="compositionally biased region" description="Low complexity" evidence="1">
    <location>
        <begin position="15"/>
        <end position="27"/>
    </location>
</feature>
<protein>
    <submittedName>
        <fullName evidence="2">Uncharacterized protein</fullName>
    </submittedName>
</protein>
<keyword evidence="3" id="KW-1185">Reference proteome</keyword>
<feature type="region of interest" description="Disordered" evidence="1">
    <location>
        <begin position="391"/>
        <end position="427"/>
    </location>
</feature>
<comment type="caution">
    <text evidence="2">The sequence shown here is derived from an EMBL/GenBank/DDBJ whole genome shotgun (WGS) entry which is preliminary data.</text>
</comment>
<dbReference type="Proteomes" id="UP000187203">
    <property type="component" value="Unassembled WGS sequence"/>
</dbReference>
<name>A0A1R3IR37_9ROSI</name>
<dbReference type="PANTHER" id="PTHR13445:SF5">
    <property type="entry name" value="PROTEIN TSSC4"/>
    <property type="match status" value="1"/>
</dbReference>
<evidence type="ECO:0000313" key="3">
    <source>
        <dbReference type="Proteomes" id="UP000187203"/>
    </source>
</evidence>
<feature type="compositionally biased region" description="Polar residues" evidence="1">
    <location>
        <begin position="349"/>
        <end position="359"/>
    </location>
</feature>
<dbReference type="EMBL" id="AWUE01017771">
    <property type="protein sequence ID" value="OMO85048.1"/>
    <property type="molecule type" value="Genomic_DNA"/>
</dbReference>
<feature type="compositionally biased region" description="Acidic residues" evidence="1">
    <location>
        <begin position="84"/>
        <end position="97"/>
    </location>
</feature>
<gene>
    <name evidence="2" type="ORF">COLO4_21771</name>
</gene>
<accession>A0A1R3IR37</accession>
<evidence type="ECO:0000313" key="2">
    <source>
        <dbReference type="EMBL" id="OMO85048.1"/>
    </source>
</evidence>
<reference evidence="3" key="1">
    <citation type="submission" date="2013-09" db="EMBL/GenBank/DDBJ databases">
        <title>Corchorus olitorius genome sequencing.</title>
        <authorList>
            <person name="Alam M."/>
            <person name="Haque M.S."/>
            <person name="Islam M.S."/>
            <person name="Emdad E.M."/>
            <person name="Islam M.M."/>
            <person name="Ahmed B."/>
            <person name="Halim A."/>
            <person name="Hossen Q.M.M."/>
            <person name="Hossain M.Z."/>
            <person name="Ahmed R."/>
            <person name="Khan M.M."/>
            <person name="Islam R."/>
            <person name="Rashid M.M."/>
            <person name="Khan S.A."/>
            <person name="Rahman M.S."/>
            <person name="Alam M."/>
            <person name="Yahiya A.S."/>
            <person name="Khan M.S."/>
            <person name="Azam M.S."/>
            <person name="Haque T."/>
            <person name="Lashkar M.Z.H."/>
            <person name="Akhand A.I."/>
            <person name="Morshed G."/>
            <person name="Roy S."/>
            <person name="Uddin K.S."/>
            <person name="Rabeya T."/>
            <person name="Hossain A.S."/>
            <person name="Chowdhury A."/>
            <person name="Snigdha A.R."/>
            <person name="Mortoza M.S."/>
            <person name="Matin S.A."/>
            <person name="Hoque S.M.E."/>
            <person name="Islam M.K."/>
            <person name="Roy D.K."/>
            <person name="Haider R."/>
            <person name="Moosa M.M."/>
            <person name="Elias S.M."/>
            <person name="Hasan A.M."/>
            <person name="Jahan S."/>
            <person name="Shafiuddin M."/>
            <person name="Mahmood N."/>
            <person name="Shommy N.S."/>
        </authorList>
    </citation>
    <scope>NUCLEOTIDE SEQUENCE [LARGE SCALE GENOMIC DNA]</scope>
    <source>
        <strain evidence="3">cv. O-4</strain>
    </source>
</reference>
<feature type="compositionally biased region" description="Basic and acidic residues" evidence="1">
    <location>
        <begin position="39"/>
        <end position="57"/>
    </location>
</feature>
<dbReference type="OrthoDB" id="1906282at2759"/>
<feature type="compositionally biased region" description="Basic and acidic residues" evidence="1">
    <location>
        <begin position="1"/>
        <end position="11"/>
    </location>
</feature>
<feature type="compositionally biased region" description="Polar residues" evidence="1">
    <location>
        <begin position="196"/>
        <end position="213"/>
    </location>
</feature>
<sequence length="427" mass="47781">MDDSFKSRVDKIFGSLQSSKSSSSQQQRPPLWSLTDDEVERREWRRESAADRDEKLRSSSFDEFLKEERRYRSGRSSRKKLEDDLGDDDGDDDDENGDSSQSRSRGIDGDGDEWEIRSCLGMDSTLDHEEEEDEYDKVAAGRENAGERLYMSDISEHGSYLNSQNVLYGYTSKKDHRANRMAAKVRLKEDDLDAQKLSNQNGSIVGNRESNIEASHAGCRPRSILKRKDNSLGSKPEKRVRFDPACKHDLEESSAKFEDHPMSSSQMDSQDSDDGSLPSENVCAVPDYIQNPSRYTRYSFDSSSEVNEESNAQACMDFLELVQKSKHKPDEAPGDIPKSITFIPKRKSGNVQSGSSGSDVQEKEDKSGKSLQPPRFPVGIAAVATQHCDVGATEDYEPETTAADNTAVIQKGGRSYRVKSQSDDSDE</sequence>
<organism evidence="2 3">
    <name type="scientific">Corchorus olitorius</name>
    <dbReference type="NCBI Taxonomy" id="93759"/>
    <lineage>
        <taxon>Eukaryota</taxon>
        <taxon>Viridiplantae</taxon>
        <taxon>Streptophyta</taxon>
        <taxon>Embryophyta</taxon>
        <taxon>Tracheophyta</taxon>
        <taxon>Spermatophyta</taxon>
        <taxon>Magnoliopsida</taxon>
        <taxon>eudicotyledons</taxon>
        <taxon>Gunneridae</taxon>
        <taxon>Pentapetalae</taxon>
        <taxon>rosids</taxon>
        <taxon>malvids</taxon>
        <taxon>Malvales</taxon>
        <taxon>Malvaceae</taxon>
        <taxon>Grewioideae</taxon>
        <taxon>Apeibeae</taxon>
        <taxon>Corchorus</taxon>
    </lineage>
</organism>
<dbReference type="Pfam" id="PF15264">
    <property type="entry name" value="TSSC4"/>
    <property type="match status" value="1"/>
</dbReference>